<evidence type="ECO:0000256" key="1">
    <source>
        <dbReference type="SAM" id="MobiDB-lite"/>
    </source>
</evidence>
<feature type="compositionally biased region" description="Polar residues" evidence="1">
    <location>
        <begin position="94"/>
        <end position="109"/>
    </location>
</feature>
<dbReference type="Proteomes" id="UP000285295">
    <property type="component" value="Unassembled WGS sequence"/>
</dbReference>
<sequence>MAATFRQSGRRENSSTVAGATTTGKFSASGQGRQAVAASGVPYGDIPISTFRIPTKPKSNRNSQAKVSEKITQLFDNKRKNLTTPMQPLYGVHQTASQPKASQQSTISQPGGYHGS</sequence>
<feature type="region of interest" description="Disordered" evidence="1">
    <location>
        <begin position="1"/>
        <end position="116"/>
    </location>
</feature>
<dbReference type="AlphaFoldDB" id="A0A443KEQ4"/>
<comment type="caution">
    <text evidence="2">The sequence shown here is derived from an EMBL/GenBank/DDBJ whole genome shotgun (WGS) entry which is preliminary data.</text>
</comment>
<reference evidence="2 3" key="1">
    <citation type="submission" date="2019-01" db="EMBL/GenBank/DDBJ databases">
        <title>Sinorhodobacter populi sp. nov. isolated from the symptomatic bark tissue of Populus euramericana canker.</title>
        <authorList>
            <person name="Xu G."/>
        </authorList>
    </citation>
    <scope>NUCLEOTIDE SEQUENCE [LARGE SCALE GENOMIC DNA]</scope>
    <source>
        <strain evidence="2 3">D19-10-3-21</strain>
    </source>
</reference>
<organism evidence="2 3">
    <name type="scientific">Paenirhodobacter populi</name>
    <dbReference type="NCBI Taxonomy" id="2306993"/>
    <lineage>
        <taxon>Bacteria</taxon>
        <taxon>Pseudomonadati</taxon>
        <taxon>Pseudomonadota</taxon>
        <taxon>Alphaproteobacteria</taxon>
        <taxon>Rhodobacterales</taxon>
        <taxon>Rhodobacter group</taxon>
        <taxon>Paenirhodobacter</taxon>
    </lineage>
</organism>
<evidence type="ECO:0000313" key="2">
    <source>
        <dbReference type="EMBL" id="RWR31278.1"/>
    </source>
</evidence>
<proteinExistence type="predicted"/>
<gene>
    <name evidence="2" type="ORF">D2T31_04530</name>
</gene>
<feature type="compositionally biased region" description="Polar residues" evidence="1">
    <location>
        <begin position="14"/>
        <end position="32"/>
    </location>
</feature>
<reference evidence="2 3" key="2">
    <citation type="submission" date="2019-01" db="EMBL/GenBank/DDBJ databases">
        <authorList>
            <person name="Li Y."/>
        </authorList>
    </citation>
    <scope>NUCLEOTIDE SEQUENCE [LARGE SCALE GENOMIC DNA]</scope>
    <source>
        <strain evidence="2 3">D19-10-3-21</strain>
    </source>
</reference>
<accession>A0A443KEQ4</accession>
<evidence type="ECO:0000313" key="3">
    <source>
        <dbReference type="Proteomes" id="UP000285295"/>
    </source>
</evidence>
<dbReference type="EMBL" id="SAUX01000004">
    <property type="protein sequence ID" value="RWR31278.1"/>
    <property type="molecule type" value="Genomic_DNA"/>
</dbReference>
<protein>
    <submittedName>
        <fullName evidence="2">Uncharacterized protein</fullName>
    </submittedName>
</protein>
<dbReference type="RefSeq" id="WP_128236384.1">
    <property type="nucleotide sequence ID" value="NZ_SAUX01000004.1"/>
</dbReference>
<feature type="compositionally biased region" description="Polar residues" evidence="1">
    <location>
        <begin position="60"/>
        <end position="75"/>
    </location>
</feature>
<name>A0A443KEQ4_9RHOB</name>